<proteinExistence type="predicted"/>
<dbReference type="RefSeq" id="WP_042530610.1">
    <property type="nucleotide sequence ID" value="NZ_CDGG01000001.1"/>
</dbReference>
<dbReference type="InterPro" id="IPR002657">
    <property type="entry name" value="BilAc:Na_symport/Acr3"/>
</dbReference>
<feature type="transmembrane region" description="Helical" evidence="5">
    <location>
        <begin position="36"/>
        <end position="56"/>
    </location>
</feature>
<evidence type="ECO:0000256" key="1">
    <source>
        <dbReference type="ARBA" id="ARBA00004141"/>
    </source>
</evidence>
<keyword evidence="4 5" id="KW-0472">Membrane</keyword>
<organism evidence="6 7">
    <name type="scientific">Oceanobacillus oncorhynchi</name>
    <dbReference type="NCBI Taxonomy" id="545501"/>
    <lineage>
        <taxon>Bacteria</taxon>
        <taxon>Bacillati</taxon>
        <taxon>Bacillota</taxon>
        <taxon>Bacilli</taxon>
        <taxon>Bacillales</taxon>
        <taxon>Bacillaceae</taxon>
        <taxon>Oceanobacillus</taxon>
    </lineage>
</organism>
<feature type="transmembrane region" description="Helical" evidence="5">
    <location>
        <begin position="223"/>
        <end position="247"/>
    </location>
</feature>
<reference evidence="6 7" key="1">
    <citation type="submission" date="2014-11" db="EMBL/GenBank/DDBJ databases">
        <authorList>
            <person name="Urmite Genomes Urmite Genomes"/>
        </authorList>
    </citation>
    <scope>NUCLEOTIDE SEQUENCE [LARGE SCALE GENOMIC DNA]</scope>
    <source>
        <strain evidence="6 7">Oc5</strain>
    </source>
</reference>
<comment type="subcellular location">
    <subcellularLocation>
        <location evidence="1">Membrane</location>
        <topology evidence="1">Multi-pass membrane protein</topology>
    </subcellularLocation>
</comment>
<feature type="transmembrane region" description="Helical" evidence="5">
    <location>
        <begin position="12"/>
        <end position="30"/>
    </location>
</feature>
<keyword evidence="7" id="KW-1185">Reference proteome</keyword>
<evidence type="ECO:0000313" key="6">
    <source>
        <dbReference type="EMBL" id="CEI81463.1"/>
    </source>
</evidence>
<dbReference type="PANTHER" id="PTHR10361">
    <property type="entry name" value="SODIUM-BILE ACID COTRANSPORTER"/>
    <property type="match status" value="1"/>
</dbReference>
<dbReference type="InterPro" id="IPR004710">
    <property type="entry name" value="Bilac:Na_transpt"/>
</dbReference>
<feature type="transmembrane region" description="Helical" evidence="5">
    <location>
        <begin position="98"/>
        <end position="121"/>
    </location>
</feature>
<dbReference type="InterPro" id="IPR038770">
    <property type="entry name" value="Na+/solute_symporter_sf"/>
</dbReference>
<keyword evidence="3 5" id="KW-1133">Transmembrane helix</keyword>
<dbReference type="PANTHER" id="PTHR10361:SF28">
    <property type="entry name" value="P3 PROTEIN-RELATED"/>
    <property type="match status" value="1"/>
</dbReference>
<evidence type="ECO:0000256" key="3">
    <source>
        <dbReference type="ARBA" id="ARBA00022989"/>
    </source>
</evidence>
<dbReference type="Pfam" id="PF01758">
    <property type="entry name" value="SBF"/>
    <property type="match status" value="1"/>
</dbReference>
<feature type="transmembrane region" description="Helical" evidence="5">
    <location>
        <begin position="68"/>
        <end position="92"/>
    </location>
</feature>
<dbReference type="AlphaFoldDB" id="A0A0A1MEE7"/>
<sequence>MKLFIHISNFSNKYFAFITILVAVAAFYMPGGFNWLNNYMTILLGIVMFGMGLTMTPNDFKLVLTKPVPVIIGVILQFTIMPLLAFGIAKLLNLPPALAAGIILVGSVPGGTASNVMVYLAKGNVALSVTMTSVSTMLAPIMTPVLLYLLAGQWIPVNPFAMFISIIQVIIVPIVLGLIFQRFFPVAVDKSIEILPLISVIAISGVVAAVVSGNTENIASSGALIFVTVLLHNWSGLLLGFLVATVLRLNEETRRAISIEVGIQNAGLGTTLASAHFAAQPLAALPGAIAVVMHVISGSILASIWSKIPVNNNEKGNKREIA</sequence>
<accession>A0A0A1MEE7</accession>
<keyword evidence="2 5" id="KW-0812">Transmembrane</keyword>
<dbReference type="OrthoDB" id="9806785at2"/>
<feature type="transmembrane region" description="Helical" evidence="5">
    <location>
        <begin position="259"/>
        <end position="279"/>
    </location>
</feature>
<evidence type="ECO:0000256" key="5">
    <source>
        <dbReference type="SAM" id="Phobius"/>
    </source>
</evidence>
<name>A0A0A1MEE7_9BACI</name>
<dbReference type="EMBL" id="CDGG01000001">
    <property type="protein sequence ID" value="CEI81463.1"/>
    <property type="molecule type" value="Genomic_DNA"/>
</dbReference>
<feature type="transmembrane region" description="Helical" evidence="5">
    <location>
        <begin position="133"/>
        <end position="154"/>
    </location>
</feature>
<gene>
    <name evidence="6" type="ORF">BN997_01285</name>
</gene>
<evidence type="ECO:0000256" key="2">
    <source>
        <dbReference type="ARBA" id="ARBA00022692"/>
    </source>
</evidence>
<evidence type="ECO:0000313" key="7">
    <source>
        <dbReference type="Proteomes" id="UP000040453"/>
    </source>
</evidence>
<dbReference type="GO" id="GO:0016020">
    <property type="term" value="C:membrane"/>
    <property type="evidence" value="ECO:0007669"/>
    <property type="project" value="UniProtKB-SubCell"/>
</dbReference>
<feature type="transmembrane region" description="Helical" evidence="5">
    <location>
        <begin position="192"/>
        <end position="211"/>
    </location>
</feature>
<feature type="transmembrane region" description="Helical" evidence="5">
    <location>
        <begin position="160"/>
        <end position="180"/>
    </location>
</feature>
<evidence type="ECO:0000256" key="4">
    <source>
        <dbReference type="ARBA" id="ARBA00023136"/>
    </source>
</evidence>
<feature type="transmembrane region" description="Helical" evidence="5">
    <location>
        <begin position="285"/>
        <end position="305"/>
    </location>
</feature>
<dbReference type="Proteomes" id="UP000040453">
    <property type="component" value="Unassembled WGS sequence"/>
</dbReference>
<dbReference type="Gene3D" id="1.20.1530.20">
    <property type="match status" value="1"/>
</dbReference>
<protein>
    <submittedName>
        <fullName evidence="6">Sodium Bile acid symporter family protein</fullName>
    </submittedName>
</protein>